<feature type="region of interest" description="Disordered" evidence="1">
    <location>
        <begin position="1"/>
        <end position="27"/>
    </location>
</feature>
<reference evidence="3 4" key="1">
    <citation type="submission" date="2023-01" db="EMBL/GenBank/DDBJ databases">
        <title>Analysis of 21 Apiospora genomes using comparative genomics revels a genus with tremendous synthesis potential of carbohydrate active enzymes and secondary metabolites.</title>
        <authorList>
            <person name="Sorensen T."/>
        </authorList>
    </citation>
    <scope>NUCLEOTIDE SEQUENCE [LARGE SCALE GENOMIC DNA]</scope>
    <source>
        <strain evidence="3 4">CBS 33761</strain>
    </source>
</reference>
<comment type="caution">
    <text evidence="3">The sequence shown here is derived from an EMBL/GenBank/DDBJ whole genome shotgun (WGS) entry which is preliminary data.</text>
</comment>
<gene>
    <name evidence="3" type="ORF">PG993_011460</name>
</gene>
<proteinExistence type="predicted"/>
<evidence type="ECO:0000313" key="3">
    <source>
        <dbReference type="EMBL" id="KAK8030169.1"/>
    </source>
</evidence>
<dbReference type="Gene3D" id="2.60.40.1210">
    <property type="entry name" value="Cellobiose dehydrogenase, cytochrome domain"/>
    <property type="match status" value="1"/>
</dbReference>
<keyword evidence="4" id="KW-1185">Reference proteome</keyword>
<evidence type="ECO:0000259" key="2">
    <source>
        <dbReference type="Pfam" id="PF16010"/>
    </source>
</evidence>
<evidence type="ECO:0000313" key="4">
    <source>
        <dbReference type="Proteomes" id="UP001444661"/>
    </source>
</evidence>
<dbReference type="Pfam" id="PF16010">
    <property type="entry name" value="CDH-cyt"/>
    <property type="match status" value="1"/>
</dbReference>
<feature type="domain" description="Cellobiose dehydrogenase-like cytochrome" evidence="2">
    <location>
        <begin position="23"/>
        <end position="120"/>
    </location>
</feature>
<dbReference type="InterPro" id="IPR015920">
    <property type="entry name" value="Cellobiose_DH-like_cyt"/>
</dbReference>
<dbReference type="SUPFAM" id="SSF49344">
    <property type="entry name" value="CBD9-like"/>
    <property type="match status" value="1"/>
</dbReference>
<dbReference type="Proteomes" id="UP001444661">
    <property type="component" value="Unassembled WGS sequence"/>
</dbReference>
<feature type="region of interest" description="Disordered" evidence="1">
    <location>
        <begin position="174"/>
        <end position="220"/>
    </location>
</feature>
<accession>A0ABR1SEB5</accession>
<sequence length="220" mass="23026">MRPNTDAVGETASSETNLAPRRPGYGSGFVLPTNPTNSFIGQLTFPPNNRAGWGGWLLTGGMEGTLLMVAWSLGTNCAVSSFCQAANVKDNPPKVTGNFSVKPTTKGTSINNMVLAYNYLYDRDGQKRGDGLGLVGQARAGPRQLGWSSCNPRPWRGGFKADLTLAKRPESGTSAALAIPPVAGGAAAKPLDTTKGGSGRSSRDEDTDDKDSGDESDDDD</sequence>
<evidence type="ECO:0000256" key="1">
    <source>
        <dbReference type="SAM" id="MobiDB-lite"/>
    </source>
</evidence>
<dbReference type="EMBL" id="JAQQWK010000010">
    <property type="protein sequence ID" value="KAK8030169.1"/>
    <property type="molecule type" value="Genomic_DNA"/>
</dbReference>
<feature type="compositionally biased region" description="Acidic residues" evidence="1">
    <location>
        <begin position="205"/>
        <end position="220"/>
    </location>
</feature>
<organism evidence="3 4">
    <name type="scientific">Apiospora rasikravindrae</name>
    <dbReference type="NCBI Taxonomy" id="990691"/>
    <lineage>
        <taxon>Eukaryota</taxon>
        <taxon>Fungi</taxon>
        <taxon>Dikarya</taxon>
        <taxon>Ascomycota</taxon>
        <taxon>Pezizomycotina</taxon>
        <taxon>Sordariomycetes</taxon>
        <taxon>Xylariomycetidae</taxon>
        <taxon>Amphisphaeriales</taxon>
        <taxon>Apiosporaceae</taxon>
        <taxon>Apiospora</taxon>
    </lineage>
</organism>
<name>A0ABR1SEB5_9PEZI</name>
<protein>
    <recommendedName>
        <fullName evidence="2">Cellobiose dehydrogenase-like cytochrome domain-containing protein</fullName>
    </recommendedName>
</protein>